<reference evidence="6 7" key="2">
    <citation type="submission" date="2018-11" db="EMBL/GenBank/DDBJ databases">
        <authorList>
            <consortium name="Pathogen Informatics"/>
        </authorList>
    </citation>
    <scope>NUCLEOTIDE SEQUENCE [LARGE SCALE GENOMIC DNA]</scope>
    <source>
        <strain evidence="6 7">Egypt</strain>
    </source>
</reference>
<evidence type="ECO:0000256" key="1">
    <source>
        <dbReference type="ARBA" id="ARBA00001947"/>
    </source>
</evidence>
<comment type="caution">
    <text evidence="3">Lacks conserved residue(s) required for the propagation of feature annotation.</text>
</comment>
<dbReference type="AlphaFoldDB" id="A0A183AGS1"/>
<evidence type="ECO:0000259" key="5">
    <source>
        <dbReference type="PROSITE" id="PS52035"/>
    </source>
</evidence>
<comment type="cofactor">
    <cofactor evidence="1">
        <name>Zn(2+)</name>
        <dbReference type="ChEBI" id="CHEBI:29105"/>
    </cofactor>
</comment>
<organism evidence="8">
    <name type="scientific">Echinostoma caproni</name>
    <dbReference type="NCBI Taxonomy" id="27848"/>
    <lineage>
        <taxon>Eukaryota</taxon>
        <taxon>Metazoa</taxon>
        <taxon>Spiralia</taxon>
        <taxon>Lophotrochozoa</taxon>
        <taxon>Platyhelminthes</taxon>
        <taxon>Trematoda</taxon>
        <taxon>Digenea</taxon>
        <taxon>Plagiorchiida</taxon>
        <taxon>Echinostomata</taxon>
        <taxon>Echinostomatoidea</taxon>
        <taxon>Echinostomatidae</taxon>
        <taxon>Echinostoma</taxon>
    </lineage>
</organism>
<evidence type="ECO:0000256" key="2">
    <source>
        <dbReference type="ARBA" id="ARBA00005988"/>
    </source>
</evidence>
<dbReference type="OrthoDB" id="10253041at2759"/>
<name>A0A183AGS1_9TREM</name>
<dbReference type="SUPFAM" id="SSF53187">
    <property type="entry name" value="Zn-dependent exopeptidases"/>
    <property type="match status" value="1"/>
</dbReference>
<comment type="similarity">
    <text evidence="2 3">Belongs to the peptidase M14 family.</text>
</comment>
<dbReference type="PROSITE" id="PS52035">
    <property type="entry name" value="PEPTIDASE_M14"/>
    <property type="match status" value="1"/>
</dbReference>
<evidence type="ECO:0000313" key="8">
    <source>
        <dbReference type="WBParaSite" id="ECPE_0000616901-mRNA-1"/>
    </source>
</evidence>
<dbReference type="GO" id="GO:0004181">
    <property type="term" value="F:metallocarboxypeptidase activity"/>
    <property type="evidence" value="ECO:0007669"/>
    <property type="project" value="InterPro"/>
</dbReference>
<evidence type="ECO:0000313" key="6">
    <source>
        <dbReference type="EMBL" id="VDP77548.1"/>
    </source>
</evidence>
<dbReference type="WBParaSite" id="ECPE_0000616901-mRNA-1">
    <property type="protein sequence ID" value="ECPE_0000616901-mRNA-1"/>
    <property type="gene ID" value="ECPE_0000616901"/>
</dbReference>
<proteinExistence type="inferred from homology"/>
<dbReference type="Proteomes" id="UP000272942">
    <property type="component" value="Unassembled WGS sequence"/>
</dbReference>
<dbReference type="InterPro" id="IPR050821">
    <property type="entry name" value="Cytosolic_carboxypeptidase"/>
</dbReference>
<dbReference type="InterPro" id="IPR000834">
    <property type="entry name" value="Peptidase_M14"/>
</dbReference>
<gene>
    <name evidence="6" type="ORF">ECPE_LOCUS6156</name>
</gene>
<reference evidence="8" key="1">
    <citation type="submission" date="2016-06" db="UniProtKB">
        <authorList>
            <consortium name="WormBaseParasite"/>
        </authorList>
    </citation>
    <scope>IDENTIFICATION</scope>
</reference>
<protein>
    <submittedName>
        <fullName evidence="8">Peptidase_M14 domain-containing protein</fullName>
    </submittedName>
</protein>
<evidence type="ECO:0000256" key="4">
    <source>
        <dbReference type="SAM" id="MobiDB-lite"/>
    </source>
</evidence>
<keyword evidence="7" id="KW-1185">Reference proteome</keyword>
<feature type="domain" description="Peptidase M14" evidence="5">
    <location>
        <begin position="90"/>
        <end position="209"/>
    </location>
</feature>
<evidence type="ECO:0000256" key="3">
    <source>
        <dbReference type="PROSITE-ProRule" id="PRU01379"/>
    </source>
</evidence>
<evidence type="ECO:0000313" key="7">
    <source>
        <dbReference type="Proteomes" id="UP000272942"/>
    </source>
</evidence>
<feature type="region of interest" description="Disordered" evidence="4">
    <location>
        <begin position="143"/>
        <end position="163"/>
    </location>
</feature>
<dbReference type="GO" id="GO:0008270">
    <property type="term" value="F:zinc ion binding"/>
    <property type="evidence" value="ECO:0007669"/>
    <property type="project" value="InterPro"/>
</dbReference>
<dbReference type="EMBL" id="UZAN01043100">
    <property type="protein sequence ID" value="VDP77548.1"/>
    <property type="molecule type" value="Genomic_DNA"/>
</dbReference>
<dbReference type="GO" id="GO:0006508">
    <property type="term" value="P:proteolysis"/>
    <property type="evidence" value="ECO:0007669"/>
    <property type="project" value="InterPro"/>
</dbReference>
<dbReference type="PANTHER" id="PTHR12756:SF45">
    <property type="entry name" value="CYTOSOLIC CARBOXYPEPTIDASE NNA1"/>
    <property type="match status" value="1"/>
</dbReference>
<dbReference type="PANTHER" id="PTHR12756">
    <property type="entry name" value="CYTOSOLIC CARBOXYPEPTIDASE"/>
    <property type="match status" value="1"/>
</dbReference>
<sequence>MRPLMYSEKLAELTQTGWKRVGDGIRYYRTQWNNHTQFSNHESVQTDWHSTTQLQRGLAHSTHASGTWYSLTWTFQFPHDDDVVYFASCYPYTYSQLQDYLTAVRLDPYRNRVCQQTQLCTTMAGNPVPLLTITEPERRVKSAMAGKSTDELEQADEDPVARDTTVPGRKQCVVITARVHPGETQSSWMIQGLLDFLLSKYPDAEVGDV</sequence>
<dbReference type="Gene3D" id="3.40.630.10">
    <property type="entry name" value="Zn peptidases"/>
    <property type="match status" value="1"/>
</dbReference>
<accession>A0A183AGS1</accession>